<dbReference type="PROSITE" id="PS50850">
    <property type="entry name" value="MFS"/>
    <property type="match status" value="1"/>
</dbReference>
<feature type="domain" description="Major facilitator superfamily (MFS) profile" evidence="7">
    <location>
        <begin position="94"/>
        <end position="524"/>
    </location>
</feature>
<dbReference type="Pfam" id="PF07690">
    <property type="entry name" value="MFS_1"/>
    <property type="match status" value="1"/>
</dbReference>
<feature type="transmembrane region" description="Helical" evidence="6">
    <location>
        <begin position="224"/>
        <end position="245"/>
    </location>
</feature>
<dbReference type="GO" id="GO:0005886">
    <property type="term" value="C:plasma membrane"/>
    <property type="evidence" value="ECO:0007669"/>
    <property type="project" value="TreeGrafter"/>
</dbReference>
<keyword evidence="2 6" id="KW-0812">Transmembrane</keyword>
<evidence type="ECO:0000256" key="5">
    <source>
        <dbReference type="SAM" id="MobiDB-lite"/>
    </source>
</evidence>
<feature type="transmembrane region" description="Helical" evidence="6">
    <location>
        <begin position="500"/>
        <end position="520"/>
    </location>
</feature>
<evidence type="ECO:0000259" key="7">
    <source>
        <dbReference type="PROSITE" id="PS50850"/>
    </source>
</evidence>
<dbReference type="InterPro" id="IPR036259">
    <property type="entry name" value="MFS_trans_sf"/>
</dbReference>
<dbReference type="CDD" id="cd17323">
    <property type="entry name" value="MFS_Tpo1_MDR_like"/>
    <property type="match status" value="1"/>
</dbReference>
<keyword evidence="4 6" id="KW-0472">Membrane</keyword>
<sequence>MSSTNPSSETSTIVDPPQSSQSPHIQHSPRELLEEEIERDERLIEKYGGDDPEDPPSKVEPIPVVEEVVDPNLVTWDGDDDPANPQNWSHAYKMFVIISCAFLTVNVTFASSLPSTATEKIQVHFHTTAEVSYLVTSLFLIGYIFGPIFWGPGSEVIGRRPIFFCTLTTYTLFILGQALAKNIETLLITRFLSGFFGCAPLILSGGVIADIFDAEGRGMASSLFGASVFLGPALGPVVGGFIVQSKASWRWVFWVMFIFAGVCSLLVLILLPETYAPVLLKKKAIARRKAENNTELYAEIERQGWSFHELLHRTIYRPFIMLFLEPILLFVTIYLSVVYGVIYALFEAFPVIFMGRHGLTINQCGMIFIGIGIGTSFGAIINNIMMKRYNRLIKTWHGFPPPETRLFGAMIGGFLLVIGIFWLGWSGEYSSVPWYVPAMSTVAIGTAVSLIFISFLTYLVDVYLMYAASAFAANTFIRSMVGAAFPLFTVQMYENMGINWASTLIGLIGLVLAPLPFLFYKYGARIRLNSKFAPCIDLKIAKMLDAEKQQATESEKAQV</sequence>
<evidence type="ECO:0000256" key="3">
    <source>
        <dbReference type="ARBA" id="ARBA00022989"/>
    </source>
</evidence>
<dbReference type="SUPFAM" id="SSF103473">
    <property type="entry name" value="MFS general substrate transporter"/>
    <property type="match status" value="1"/>
</dbReference>
<feature type="transmembrane region" description="Helical" evidence="6">
    <location>
        <begin position="131"/>
        <end position="150"/>
    </location>
</feature>
<dbReference type="AlphaFoldDB" id="A0A4Y9Y202"/>
<feature type="transmembrane region" description="Helical" evidence="6">
    <location>
        <begin position="406"/>
        <end position="425"/>
    </location>
</feature>
<evidence type="ECO:0000313" key="8">
    <source>
        <dbReference type="EMBL" id="TFY56290.1"/>
    </source>
</evidence>
<feature type="compositionally biased region" description="Low complexity" evidence="5">
    <location>
        <begin position="16"/>
        <end position="26"/>
    </location>
</feature>
<proteinExistence type="predicted"/>
<dbReference type="PANTHER" id="PTHR23502:SF74">
    <property type="entry name" value="MAJOR FACILITATOR SUPERFAMILY (MFS) PROFILE DOMAIN-CONTAINING PROTEIN"/>
    <property type="match status" value="1"/>
</dbReference>
<dbReference type="GO" id="GO:0022857">
    <property type="term" value="F:transmembrane transporter activity"/>
    <property type="evidence" value="ECO:0007669"/>
    <property type="project" value="InterPro"/>
</dbReference>
<organism evidence="8 9">
    <name type="scientific">Dentipellis fragilis</name>
    <dbReference type="NCBI Taxonomy" id="205917"/>
    <lineage>
        <taxon>Eukaryota</taxon>
        <taxon>Fungi</taxon>
        <taxon>Dikarya</taxon>
        <taxon>Basidiomycota</taxon>
        <taxon>Agaricomycotina</taxon>
        <taxon>Agaricomycetes</taxon>
        <taxon>Russulales</taxon>
        <taxon>Hericiaceae</taxon>
        <taxon>Dentipellis</taxon>
    </lineage>
</organism>
<evidence type="ECO:0000256" key="1">
    <source>
        <dbReference type="ARBA" id="ARBA00004141"/>
    </source>
</evidence>
<comment type="subcellular location">
    <subcellularLocation>
        <location evidence="1">Membrane</location>
        <topology evidence="1">Multi-pass membrane protein</topology>
    </subcellularLocation>
</comment>
<evidence type="ECO:0000313" key="9">
    <source>
        <dbReference type="Proteomes" id="UP000298327"/>
    </source>
</evidence>
<name>A0A4Y9Y202_9AGAM</name>
<feature type="transmembrane region" description="Helical" evidence="6">
    <location>
        <begin position="466"/>
        <end position="488"/>
    </location>
</feature>
<feature type="transmembrane region" description="Helical" evidence="6">
    <location>
        <begin position="319"/>
        <end position="346"/>
    </location>
</feature>
<accession>A0A4Y9Y202</accession>
<feature type="transmembrane region" description="Helical" evidence="6">
    <location>
        <begin position="366"/>
        <end position="385"/>
    </location>
</feature>
<dbReference type="OrthoDB" id="9986881at2759"/>
<feature type="transmembrane region" description="Helical" evidence="6">
    <location>
        <begin position="192"/>
        <end position="212"/>
    </location>
</feature>
<feature type="transmembrane region" description="Helical" evidence="6">
    <location>
        <begin position="251"/>
        <end position="271"/>
    </location>
</feature>
<feature type="transmembrane region" description="Helical" evidence="6">
    <location>
        <begin position="162"/>
        <end position="180"/>
    </location>
</feature>
<dbReference type="InterPro" id="IPR020846">
    <property type="entry name" value="MFS_dom"/>
</dbReference>
<dbReference type="Gene3D" id="1.20.1250.20">
    <property type="entry name" value="MFS general substrate transporter like domains"/>
    <property type="match status" value="1"/>
</dbReference>
<feature type="transmembrane region" description="Helical" evidence="6">
    <location>
        <begin position="437"/>
        <end position="459"/>
    </location>
</feature>
<dbReference type="STRING" id="205917.A0A4Y9Y202"/>
<dbReference type="InterPro" id="IPR011701">
    <property type="entry name" value="MFS"/>
</dbReference>
<feature type="region of interest" description="Disordered" evidence="5">
    <location>
        <begin position="1"/>
        <end position="60"/>
    </location>
</feature>
<protein>
    <recommendedName>
        <fullName evidence="7">Major facilitator superfamily (MFS) profile domain-containing protein</fullName>
    </recommendedName>
</protein>
<keyword evidence="9" id="KW-1185">Reference proteome</keyword>
<dbReference type="EMBL" id="SEOQ01000840">
    <property type="protein sequence ID" value="TFY56290.1"/>
    <property type="molecule type" value="Genomic_DNA"/>
</dbReference>
<evidence type="ECO:0000256" key="2">
    <source>
        <dbReference type="ARBA" id="ARBA00022692"/>
    </source>
</evidence>
<feature type="compositionally biased region" description="Basic and acidic residues" evidence="5">
    <location>
        <begin position="39"/>
        <end position="49"/>
    </location>
</feature>
<reference evidence="8 9" key="1">
    <citation type="submission" date="2019-02" db="EMBL/GenBank/DDBJ databases">
        <title>Genome sequencing of the rare red list fungi Dentipellis fragilis.</title>
        <authorList>
            <person name="Buettner E."/>
            <person name="Kellner H."/>
        </authorList>
    </citation>
    <scope>NUCLEOTIDE SEQUENCE [LARGE SCALE GENOMIC DNA]</scope>
    <source>
        <strain evidence="8 9">DSM 105465</strain>
    </source>
</reference>
<evidence type="ECO:0000256" key="6">
    <source>
        <dbReference type="SAM" id="Phobius"/>
    </source>
</evidence>
<comment type="caution">
    <text evidence="8">The sequence shown here is derived from an EMBL/GenBank/DDBJ whole genome shotgun (WGS) entry which is preliminary data.</text>
</comment>
<gene>
    <name evidence="8" type="ORF">EVG20_g8982</name>
</gene>
<dbReference type="PANTHER" id="PTHR23502">
    <property type="entry name" value="MAJOR FACILITATOR SUPERFAMILY"/>
    <property type="match status" value="1"/>
</dbReference>
<feature type="transmembrane region" description="Helical" evidence="6">
    <location>
        <begin position="94"/>
        <end position="111"/>
    </location>
</feature>
<dbReference type="FunFam" id="1.20.1250.20:FF:000011">
    <property type="entry name" value="MFS multidrug transporter, putative"/>
    <property type="match status" value="1"/>
</dbReference>
<evidence type="ECO:0000256" key="4">
    <source>
        <dbReference type="ARBA" id="ARBA00023136"/>
    </source>
</evidence>
<dbReference type="Proteomes" id="UP000298327">
    <property type="component" value="Unassembled WGS sequence"/>
</dbReference>
<feature type="compositionally biased region" description="Polar residues" evidence="5">
    <location>
        <begin position="1"/>
        <end position="13"/>
    </location>
</feature>
<keyword evidence="3 6" id="KW-1133">Transmembrane helix</keyword>